<keyword evidence="3" id="KW-1185">Reference proteome</keyword>
<dbReference type="EMBL" id="CP003156">
    <property type="protein sequence ID" value="AEV33193.1"/>
    <property type="molecule type" value="Genomic_DNA"/>
</dbReference>
<organism evidence="2 3">
    <name type="scientific">Owenweeksia hongkongensis (strain DSM 17368 / CIP 108786 / JCM 12287 / NRRL B-23963 / UST20020801)</name>
    <dbReference type="NCBI Taxonomy" id="926562"/>
    <lineage>
        <taxon>Bacteria</taxon>
        <taxon>Pseudomonadati</taxon>
        <taxon>Bacteroidota</taxon>
        <taxon>Flavobacteriia</taxon>
        <taxon>Flavobacteriales</taxon>
        <taxon>Owenweeksiaceae</taxon>
        <taxon>Owenweeksia</taxon>
    </lineage>
</organism>
<dbReference type="RefSeq" id="WP_014202542.1">
    <property type="nucleotide sequence ID" value="NC_016599.1"/>
</dbReference>
<gene>
    <name evidence="2" type="ordered locus">Oweho_2219</name>
</gene>
<keyword evidence="1" id="KW-0732">Signal</keyword>
<name>G8R4R9_OWEHD</name>
<protein>
    <submittedName>
        <fullName evidence="2">Uncharacterized protein</fullName>
    </submittedName>
</protein>
<proteinExistence type="predicted"/>
<feature type="signal peptide" evidence="1">
    <location>
        <begin position="1"/>
        <end position="19"/>
    </location>
</feature>
<evidence type="ECO:0000313" key="2">
    <source>
        <dbReference type="EMBL" id="AEV33193.1"/>
    </source>
</evidence>
<sequence length="178" mass="20098">MKPLLLSIFLILCNSLSLAQDTNEELTNKDPLKGLILPHGSFQILFHDSEGKPPYSENCDTIINDSFEHLSDTLLLTGIILDFYNGSCGVFCSGGVVKFKVSNLEEVDTLILIIPCLRIPKEADLNVEFKLKASKFTGTEEECYYHGFDRTCDPGIPVYKISEKYAWPIVKYFAEEQY</sequence>
<dbReference type="AlphaFoldDB" id="G8R4R9"/>
<dbReference type="KEGG" id="oho:Oweho_2219"/>
<dbReference type="STRING" id="926562.Oweho_2219"/>
<accession>G8R4R9</accession>
<feature type="chain" id="PRO_5003515503" evidence="1">
    <location>
        <begin position="20"/>
        <end position="178"/>
    </location>
</feature>
<dbReference type="HOGENOM" id="CLU_1509156_0_0_10"/>
<evidence type="ECO:0000256" key="1">
    <source>
        <dbReference type="SAM" id="SignalP"/>
    </source>
</evidence>
<reference evidence="2 3" key="1">
    <citation type="journal article" date="2012" name="Stand. Genomic Sci.">
        <title>Genome sequence of the orange-pigmented seawater bacterium Owenweeksia hongkongensis type strain (UST20020801(T)).</title>
        <authorList>
            <person name="Riedel T."/>
            <person name="Held B."/>
            <person name="Nolan M."/>
            <person name="Lucas S."/>
            <person name="Lapidus A."/>
            <person name="Tice H."/>
            <person name="Del Rio T.G."/>
            <person name="Cheng J.F."/>
            <person name="Han C."/>
            <person name="Tapia R."/>
            <person name="Goodwin L.A."/>
            <person name="Pitluck S."/>
            <person name="Liolios K."/>
            <person name="Mavromatis K."/>
            <person name="Pagani I."/>
            <person name="Ivanova N."/>
            <person name="Mikhailova N."/>
            <person name="Pati A."/>
            <person name="Chen A."/>
            <person name="Palaniappan K."/>
            <person name="Rohde M."/>
            <person name="Tindall B.J."/>
            <person name="Detter J.C."/>
            <person name="Goker M."/>
            <person name="Woyke T."/>
            <person name="Bristow J."/>
            <person name="Eisen J.A."/>
            <person name="Markowitz V."/>
            <person name="Hugenholtz P."/>
            <person name="Klenk H.P."/>
            <person name="Kyrpides N.C."/>
        </authorList>
    </citation>
    <scope>NUCLEOTIDE SEQUENCE</scope>
    <source>
        <strain evidence="3">DSM 17368 / JCM 12287 / NRRL B-23963</strain>
    </source>
</reference>
<dbReference type="Proteomes" id="UP000005631">
    <property type="component" value="Chromosome"/>
</dbReference>
<evidence type="ECO:0000313" key="3">
    <source>
        <dbReference type="Proteomes" id="UP000005631"/>
    </source>
</evidence>